<proteinExistence type="predicted"/>
<evidence type="ECO:0000313" key="2">
    <source>
        <dbReference type="EMBL" id="KAK7383277.1"/>
    </source>
</evidence>
<dbReference type="Proteomes" id="UP001386955">
    <property type="component" value="Unassembled WGS sequence"/>
</dbReference>
<comment type="caution">
    <text evidence="2">The sequence shown here is derived from an EMBL/GenBank/DDBJ whole genome shotgun (WGS) entry which is preliminary data.</text>
</comment>
<sequence>MSRIQAERDTLHRVQTPLTALGNSSRAVPARSPRNDDVGGSPIQKKIEIQSCESLNPSYYPVSVSKFQTAYSCSTYGLS</sequence>
<dbReference type="EMBL" id="JAYMYS010000008">
    <property type="protein sequence ID" value="KAK7383277.1"/>
    <property type="molecule type" value="Genomic_DNA"/>
</dbReference>
<dbReference type="AlphaFoldDB" id="A0AAN9WZU0"/>
<accession>A0AAN9WZU0</accession>
<evidence type="ECO:0000313" key="3">
    <source>
        <dbReference type="EMBL" id="KAK7383280.1"/>
    </source>
</evidence>
<protein>
    <submittedName>
        <fullName evidence="2">Uncharacterized protein</fullName>
    </submittedName>
</protein>
<organism evidence="2 4">
    <name type="scientific">Psophocarpus tetragonolobus</name>
    <name type="common">Winged bean</name>
    <name type="synonym">Dolichos tetragonolobus</name>
    <dbReference type="NCBI Taxonomy" id="3891"/>
    <lineage>
        <taxon>Eukaryota</taxon>
        <taxon>Viridiplantae</taxon>
        <taxon>Streptophyta</taxon>
        <taxon>Embryophyta</taxon>
        <taxon>Tracheophyta</taxon>
        <taxon>Spermatophyta</taxon>
        <taxon>Magnoliopsida</taxon>
        <taxon>eudicotyledons</taxon>
        <taxon>Gunneridae</taxon>
        <taxon>Pentapetalae</taxon>
        <taxon>rosids</taxon>
        <taxon>fabids</taxon>
        <taxon>Fabales</taxon>
        <taxon>Fabaceae</taxon>
        <taxon>Papilionoideae</taxon>
        <taxon>50 kb inversion clade</taxon>
        <taxon>NPAAA clade</taxon>
        <taxon>indigoferoid/millettioid clade</taxon>
        <taxon>Phaseoleae</taxon>
        <taxon>Psophocarpus</taxon>
    </lineage>
</organism>
<feature type="compositionally biased region" description="Polar residues" evidence="1">
    <location>
        <begin position="16"/>
        <end position="26"/>
    </location>
</feature>
<feature type="region of interest" description="Disordered" evidence="1">
    <location>
        <begin position="1"/>
        <end position="43"/>
    </location>
</feature>
<evidence type="ECO:0000256" key="1">
    <source>
        <dbReference type="SAM" id="MobiDB-lite"/>
    </source>
</evidence>
<evidence type="ECO:0000313" key="4">
    <source>
        <dbReference type="Proteomes" id="UP001386955"/>
    </source>
</evidence>
<gene>
    <name evidence="2" type="ORF">VNO78_28951</name>
    <name evidence="3" type="ORF">VNO78_28954</name>
</gene>
<reference evidence="2 4" key="1">
    <citation type="submission" date="2024-01" db="EMBL/GenBank/DDBJ databases">
        <title>The genomes of 5 underutilized Papilionoideae crops provide insights into root nodulation and disease resistanc.</title>
        <authorList>
            <person name="Jiang F."/>
        </authorList>
    </citation>
    <scope>NUCLEOTIDE SEQUENCE [LARGE SCALE GENOMIC DNA]</scope>
    <source>
        <strain evidence="2">DUOXIRENSHENG_FW03</strain>
        <tissue evidence="2">Leaves</tissue>
    </source>
</reference>
<feature type="compositionally biased region" description="Basic and acidic residues" evidence="1">
    <location>
        <begin position="1"/>
        <end position="12"/>
    </location>
</feature>
<name>A0AAN9WZU0_PSOTE</name>
<keyword evidence="4" id="KW-1185">Reference proteome</keyword>
<dbReference type="EMBL" id="JAYMYS010000008">
    <property type="protein sequence ID" value="KAK7383280.1"/>
    <property type="molecule type" value="Genomic_DNA"/>
</dbReference>